<dbReference type="EMBL" id="ACHA02000011">
    <property type="protein sequence ID" value="EFK57340.1"/>
    <property type="molecule type" value="Genomic_DNA"/>
</dbReference>
<dbReference type="HOGENOM" id="CLU_1516997_0_0_10"/>
<keyword evidence="1" id="KW-0472">Membrane</keyword>
<dbReference type="AlphaFoldDB" id="D7VN43"/>
<evidence type="ECO:0000313" key="3">
    <source>
        <dbReference type="Proteomes" id="UP000006258"/>
    </source>
</evidence>
<accession>D7VN43</accession>
<keyword evidence="1" id="KW-1133">Transmembrane helix</keyword>
<dbReference type="Proteomes" id="UP000006258">
    <property type="component" value="Unassembled WGS sequence"/>
</dbReference>
<evidence type="ECO:0000313" key="2">
    <source>
        <dbReference type="EMBL" id="EFK57340.1"/>
    </source>
</evidence>
<gene>
    <name evidence="2" type="ORF">HMPREF0766_12413</name>
</gene>
<keyword evidence="1" id="KW-0812">Transmembrane</keyword>
<dbReference type="RefSeq" id="WP_002992950.1">
    <property type="nucleotide sequence ID" value="NZ_GL379770.1"/>
</dbReference>
<sequence length="177" mass="20681">MDYEKLDDILDFLRRSQGYAGWASYTQDVARRQNVHFDTINNSTSYAGWCNTLLHFGLVDYKFDANLLHTYIINPKGLDLLNNEKSTLDVHQEYINKEILEGAILKQTNQSFKLNNIQFIITAILTLGTLGSLIIQWKTFEMEKDKTKLEIRDLQYRLDSIQKPNNFKIDNKNIKND</sequence>
<evidence type="ECO:0000256" key="1">
    <source>
        <dbReference type="SAM" id="Phobius"/>
    </source>
</evidence>
<comment type="caution">
    <text evidence="2">The sequence shown here is derived from an EMBL/GenBank/DDBJ whole genome shotgun (WGS) entry which is preliminary data.</text>
</comment>
<proteinExistence type="predicted"/>
<dbReference type="GeneID" id="95427986"/>
<name>D7VN43_SPHSI</name>
<feature type="transmembrane region" description="Helical" evidence="1">
    <location>
        <begin position="117"/>
        <end position="137"/>
    </location>
</feature>
<organism evidence="2 3">
    <name type="scientific">Sphingobacterium spiritivorum ATCC 33861</name>
    <dbReference type="NCBI Taxonomy" id="525373"/>
    <lineage>
        <taxon>Bacteria</taxon>
        <taxon>Pseudomonadati</taxon>
        <taxon>Bacteroidota</taxon>
        <taxon>Sphingobacteriia</taxon>
        <taxon>Sphingobacteriales</taxon>
        <taxon>Sphingobacteriaceae</taxon>
        <taxon>Sphingobacterium</taxon>
    </lineage>
</organism>
<protein>
    <submittedName>
        <fullName evidence="2">Uncharacterized protein</fullName>
    </submittedName>
</protein>
<keyword evidence="3" id="KW-1185">Reference proteome</keyword>
<reference evidence="2" key="1">
    <citation type="submission" date="2010-07" db="EMBL/GenBank/DDBJ databases">
        <authorList>
            <person name="Muzny D."/>
            <person name="Qin X."/>
            <person name="Buhay C."/>
            <person name="Dugan-Rocha S."/>
            <person name="Ding Y."/>
            <person name="Chen G."/>
            <person name="Hawes A."/>
            <person name="Holder M."/>
            <person name="Jhangiani S."/>
            <person name="Johnson A."/>
            <person name="Khan Z."/>
            <person name="Li Z."/>
            <person name="Liu W."/>
            <person name="Liu X."/>
            <person name="Perez L."/>
            <person name="Shen H."/>
            <person name="Wang Q."/>
            <person name="Watt J."/>
            <person name="Xi L."/>
            <person name="Xin Y."/>
            <person name="Zhou J."/>
            <person name="Deng J."/>
            <person name="Jiang H."/>
            <person name="Liu Y."/>
            <person name="Qu J."/>
            <person name="Song X.-Z."/>
            <person name="Zhang L."/>
            <person name="Villasana D."/>
            <person name="Johnson A."/>
            <person name="Liu J."/>
            <person name="Liyanage D."/>
            <person name="Lorensuhewa L."/>
            <person name="Robinson T."/>
            <person name="Song A."/>
            <person name="Song B.-B."/>
            <person name="Dinh H."/>
            <person name="Thornton R."/>
            <person name="Coyle M."/>
            <person name="Francisco L."/>
            <person name="Jackson L."/>
            <person name="Javaid M."/>
            <person name="Korchina V."/>
            <person name="Kovar C."/>
            <person name="Mata R."/>
            <person name="Mathew T."/>
            <person name="Ngo R."/>
            <person name="Nguyen L."/>
            <person name="Nguyen N."/>
            <person name="Okwuonu G."/>
            <person name="Ongeri F."/>
            <person name="Pham C."/>
            <person name="Simmons D."/>
            <person name="Wilczek-Boney K."/>
            <person name="Hale W."/>
            <person name="Jakkamsetti A."/>
            <person name="Pham P."/>
            <person name="Ruth R."/>
            <person name="San Lucas F."/>
            <person name="Warren J."/>
            <person name="Zhang J."/>
            <person name="Zhao Z."/>
            <person name="Zhou C."/>
            <person name="Zhu D."/>
            <person name="Lee S."/>
            <person name="Bess C."/>
            <person name="Blankenburg K."/>
            <person name="Forbes L."/>
            <person name="Fu Q."/>
            <person name="Gubbala S."/>
            <person name="Hirani K."/>
            <person name="Jayaseelan J.C."/>
            <person name="Lara F."/>
            <person name="Munidasa M."/>
            <person name="Palculict T."/>
            <person name="Patil S."/>
            <person name="Pu L.-L."/>
            <person name="Saada N."/>
            <person name="Tang L."/>
            <person name="Weissenberger G."/>
            <person name="Zhu Y."/>
            <person name="Hemphill L."/>
            <person name="Shang Y."/>
            <person name="Youmans B."/>
            <person name="Ayvaz T."/>
            <person name="Ross M."/>
            <person name="Santibanez J."/>
            <person name="Aqrawi P."/>
            <person name="Gross S."/>
            <person name="Joshi V."/>
            <person name="Fowler G."/>
            <person name="Nazareth L."/>
            <person name="Reid J."/>
            <person name="Worley K."/>
            <person name="Petrosino J."/>
            <person name="Highlander S."/>
            <person name="Gibbs R."/>
        </authorList>
    </citation>
    <scope>NUCLEOTIDE SEQUENCE [LARGE SCALE GENOMIC DNA]</scope>
    <source>
        <strain evidence="2">ATCC 33861</strain>
    </source>
</reference>